<dbReference type="HOGENOM" id="CLU_019845_0_0_1"/>
<dbReference type="PRINTS" id="PR00368">
    <property type="entry name" value="FADPNR"/>
</dbReference>
<dbReference type="RefSeq" id="XP_016619917.1">
    <property type="nucleotide sequence ID" value="XM_016763593.1"/>
</dbReference>
<evidence type="ECO:0000313" key="4">
    <source>
        <dbReference type="EMBL" id="KIW93248.1"/>
    </source>
</evidence>
<dbReference type="PRINTS" id="PR00411">
    <property type="entry name" value="PNDRDTASEI"/>
</dbReference>
<dbReference type="PANTHER" id="PTHR43735">
    <property type="entry name" value="APOPTOSIS-INDUCING FACTOR 1"/>
    <property type="match status" value="1"/>
</dbReference>
<dbReference type="OrthoDB" id="202203at2759"/>
<keyword evidence="5" id="KW-1185">Reference proteome</keyword>
<dbReference type="AlphaFoldDB" id="A0A0D2HIY0"/>
<dbReference type="Pfam" id="PF07992">
    <property type="entry name" value="Pyr_redox_2"/>
    <property type="match status" value="1"/>
</dbReference>
<dbReference type="VEuPathDB" id="FungiDB:Z519_05853"/>
<dbReference type="SUPFAM" id="SSF51905">
    <property type="entry name" value="FAD/NAD(P)-binding domain"/>
    <property type="match status" value="1"/>
</dbReference>
<dbReference type="GO" id="GO:0050660">
    <property type="term" value="F:flavin adenine dinucleotide binding"/>
    <property type="evidence" value="ECO:0007669"/>
    <property type="project" value="TreeGrafter"/>
</dbReference>
<evidence type="ECO:0000313" key="5">
    <source>
        <dbReference type="Proteomes" id="UP000053789"/>
    </source>
</evidence>
<dbReference type="EMBL" id="KN846987">
    <property type="protein sequence ID" value="KIW93248.1"/>
    <property type="molecule type" value="Genomic_DNA"/>
</dbReference>
<feature type="domain" description="FAD/NAD(P)-binding" evidence="3">
    <location>
        <begin position="44"/>
        <end position="339"/>
    </location>
</feature>
<proteinExistence type="predicted"/>
<dbReference type="InterPro" id="IPR036188">
    <property type="entry name" value="FAD/NAD-bd_sf"/>
</dbReference>
<sequence>MFTRFLFCLRLLGFTLSLSLQRLGIYLSANIHRLRYKSVPEPRNVVVIGGSFAGYFLAKRLAESLPTGYRVVLIERHSDFHFTWNFPRATVVAGQEYNVFIPYPDASPRGAPDGAYVFKQGNVVAIEAGKVVLQDDSEIEYEYLAIATGSSSRYPAKLDTNDANEKASCTRFFQQEQQRVAAARDIVVVGGGAAGVEVAGDIKSKYPQKNVRIVHSREKLLNSFGEALHDIAKKALEDLGVKLHLGERVISGLDGDNPKQITLRSGNVIQCDMVIRCTGQRPNSDVLREFSPSSVSASGAILVEKTLQIRNAPSPNIFALGDVVDLSGPKMGRAATMQGFLVAENIVQAIRGKKTKTRTLLLKKYTPSMVDSSIELTLGLGKSVMFISDGRENMSIRKTMPDEAMHAAQMWKMMDAQHSPVANDPGDRTGRSPAASSKL</sequence>
<name>A0A0D2HIY0_CLAB1</name>
<dbReference type="Proteomes" id="UP000053789">
    <property type="component" value="Unassembled WGS sequence"/>
</dbReference>
<feature type="signal peptide" evidence="2">
    <location>
        <begin position="1"/>
        <end position="17"/>
    </location>
</feature>
<evidence type="ECO:0000256" key="2">
    <source>
        <dbReference type="SAM" id="SignalP"/>
    </source>
</evidence>
<feature type="region of interest" description="Disordered" evidence="1">
    <location>
        <begin position="418"/>
        <end position="439"/>
    </location>
</feature>
<dbReference type="GO" id="GO:0004174">
    <property type="term" value="F:electron-transferring-flavoprotein dehydrogenase activity"/>
    <property type="evidence" value="ECO:0007669"/>
    <property type="project" value="TreeGrafter"/>
</dbReference>
<dbReference type="GeneID" id="27698781"/>
<gene>
    <name evidence="4" type="ORF">Z519_05853</name>
</gene>
<dbReference type="Gene3D" id="3.50.50.100">
    <property type="match status" value="1"/>
</dbReference>
<evidence type="ECO:0000259" key="3">
    <source>
        <dbReference type="Pfam" id="PF07992"/>
    </source>
</evidence>
<keyword evidence="2" id="KW-0732">Signal</keyword>
<dbReference type="GO" id="GO:0005737">
    <property type="term" value="C:cytoplasm"/>
    <property type="evidence" value="ECO:0007669"/>
    <property type="project" value="TreeGrafter"/>
</dbReference>
<protein>
    <recommendedName>
        <fullName evidence="3">FAD/NAD(P)-binding domain-containing protein</fullName>
    </recommendedName>
</protein>
<reference evidence="4" key="1">
    <citation type="submission" date="2015-01" db="EMBL/GenBank/DDBJ databases">
        <title>The Genome Sequence of Cladophialophora bantiana CBS 173.52.</title>
        <authorList>
            <consortium name="The Broad Institute Genomics Platform"/>
            <person name="Cuomo C."/>
            <person name="de Hoog S."/>
            <person name="Gorbushina A."/>
            <person name="Stielow B."/>
            <person name="Teixiera M."/>
            <person name="Abouelleil A."/>
            <person name="Chapman S.B."/>
            <person name="Priest M."/>
            <person name="Young S.K."/>
            <person name="Wortman J."/>
            <person name="Nusbaum C."/>
            <person name="Birren B."/>
        </authorList>
    </citation>
    <scope>NUCLEOTIDE SEQUENCE [LARGE SCALE GENOMIC DNA]</scope>
    <source>
        <strain evidence="4">CBS 173.52</strain>
    </source>
</reference>
<dbReference type="InterPro" id="IPR023753">
    <property type="entry name" value="FAD/NAD-binding_dom"/>
</dbReference>
<evidence type="ECO:0000256" key="1">
    <source>
        <dbReference type="SAM" id="MobiDB-lite"/>
    </source>
</evidence>
<dbReference type="PANTHER" id="PTHR43735:SF5">
    <property type="entry name" value="FAD_NAD(P)-BINDING DOMAIN-CONTAINING PROTEIN"/>
    <property type="match status" value="1"/>
</dbReference>
<organism evidence="4 5">
    <name type="scientific">Cladophialophora bantiana (strain ATCC 10958 / CBS 173.52 / CDC B-1940 / NIH 8579)</name>
    <name type="common">Xylohypha bantiana</name>
    <dbReference type="NCBI Taxonomy" id="1442370"/>
    <lineage>
        <taxon>Eukaryota</taxon>
        <taxon>Fungi</taxon>
        <taxon>Dikarya</taxon>
        <taxon>Ascomycota</taxon>
        <taxon>Pezizomycotina</taxon>
        <taxon>Eurotiomycetes</taxon>
        <taxon>Chaetothyriomycetidae</taxon>
        <taxon>Chaetothyriales</taxon>
        <taxon>Herpotrichiellaceae</taxon>
        <taxon>Cladophialophora</taxon>
    </lineage>
</organism>
<feature type="chain" id="PRO_5002243336" description="FAD/NAD(P)-binding domain-containing protein" evidence="2">
    <location>
        <begin position="18"/>
        <end position="439"/>
    </location>
</feature>
<accession>A0A0D2HIY0</accession>